<evidence type="ECO:0000313" key="22">
    <source>
        <dbReference type="EMBL" id="KAF4091037.1"/>
    </source>
</evidence>
<dbReference type="Proteomes" id="UP000593565">
    <property type="component" value="Unassembled WGS sequence"/>
</dbReference>
<evidence type="ECO:0000256" key="4">
    <source>
        <dbReference type="ARBA" id="ARBA00022553"/>
    </source>
</evidence>
<feature type="region of interest" description="Disordered" evidence="20">
    <location>
        <begin position="60"/>
        <end position="115"/>
    </location>
</feature>
<reference evidence="22 23" key="1">
    <citation type="submission" date="2020-02" db="EMBL/GenBank/DDBJ databases">
        <title>A chromosome-scale genome assembly of the black bullhead catfish (Ameiurus melas).</title>
        <authorList>
            <person name="Wen M."/>
            <person name="Zham M."/>
            <person name="Cabau C."/>
            <person name="Klopp C."/>
            <person name="Donnadieu C."/>
            <person name="Roques C."/>
            <person name="Bouchez O."/>
            <person name="Lampietro C."/>
            <person name="Jouanno E."/>
            <person name="Herpin A."/>
            <person name="Louis A."/>
            <person name="Berthelot C."/>
            <person name="Parey E."/>
            <person name="Roest-Crollius H."/>
            <person name="Braasch I."/>
            <person name="Postlethwait J."/>
            <person name="Robinson-Rechavi M."/>
            <person name="Echchiki A."/>
            <person name="Begum T."/>
            <person name="Montfort J."/>
            <person name="Schartl M."/>
            <person name="Bobe J."/>
            <person name="Guiguen Y."/>
        </authorList>
    </citation>
    <scope>NUCLEOTIDE SEQUENCE [LARGE SCALE GENOMIC DNA]</scope>
    <source>
        <strain evidence="22">M_S1</strain>
        <tissue evidence="22">Blood</tissue>
    </source>
</reference>
<dbReference type="GO" id="GO:0000122">
    <property type="term" value="P:negative regulation of transcription by RNA polymerase II"/>
    <property type="evidence" value="ECO:0007669"/>
    <property type="project" value="TreeGrafter"/>
</dbReference>
<proteinExistence type="predicted"/>
<dbReference type="FunFam" id="1.20.1160.11:FF:000004">
    <property type="entry name" value="Paired amphipathic helix protein Sin3a"/>
    <property type="match status" value="1"/>
</dbReference>
<evidence type="ECO:0000256" key="12">
    <source>
        <dbReference type="ARBA" id="ARBA00023242"/>
    </source>
</evidence>
<dbReference type="Pfam" id="PF02671">
    <property type="entry name" value="PAH"/>
    <property type="match status" value="3"/>
</dbReference>
<dbReference type="GO" id="GO:0003714">
    <property type="term" value="F:transcription corepressor activity"/>
    <property type="evidence" value="ECO:0007669"/>
    <property type="project" value="InterPro"/>
</dbReference>
<comment type="subcellular location">
    <subcellularLocation>
        <location evidence="1">Nucleus</location>
        <location evidence="1">Nucleolus</location>
    </subcellularLocation>
</comment>
<keyword evidence="9 19" id="KW-0175">Coiled coil</keyword>
<accession>A0A7J6B9B8</accession>
<evidence type="ECO:0000256" key="13">
    <source>
        <dbReference type="ARBA" id="ARBA00056268"/>
    </source>
</evidence>
<dbReference type="SUPFAM" id="SSF47762">
    <property type="entry name" value="PAH2 domain"/>
    <property type="match status" value="3"/>
</dbReference>
<feature type="region of interest" description="Disordered" evidence="20">
    <location>
        <begin position="222"/>
        <end position="301"/>
    </location>
</feature>
<dbReference type="InterPro" id="IPR036600">
    <property type="entry name" value="PAH_sf"/>
</dbReference>
<evidence type="ECO:0000256" key="16">
    <source>
        <dbReference type="ARBA" id="ARBA00075105"/>
    </source>
</evidence>
<feature type="compositionally biased region" description="Polar residues" evidence="20">
    <location>
        <begin position="254"/>
        <end position="282"/>
    </location>
</feature>
<dbReference type="AlphaFoldDB" id="A0A7J6B9B8"/>
<dbReference type="Pfam" id="PF08295">
    <property type="entry name" value="Sin3_corepress"/>
    <property type="match status" value="1"/>
</dbReference>
<keyword evidence="3" id="KW-1017">Isopeptide bond</keyword>
<comment type="subunit">
    <text evidence="14">Interacts with ARID4B, BRMS1L, HCFC1, HDAC1, HDAC2, MXI1, SAP30L, SAP130, SFPQ and TOPORS. Interacts with OGT (via TPRs 1-6); the interaction mediates transcriptional repression in parallel with histone deacetylase. Interacts with BAZ2A, MXD1, MXD3, MXD4, MBD2, DACH1, NCOR1, NR4A2, REST, RLIM, SAP30, SETDB1, SMYD2, and SUDS3. Interacts with PHF12 in a complex composed of HDAC1, PHF12 and SAP30. Interacts with TET1; the interaction recruits SIN3A to gene promoters. The large PER complex involved in the histone deacetylation is composed of at least HDAC1, PER2, SFPQ and SIN3A. Interacts with KLF11. Interacts with PPHLN1. Found in a complex with YY1, GON4L and HDAC1. Interacts (via PAH2) with FOXK1. Interacts with FOXK2. Found in a complex composed of at least SINHCAF, SIN3A, HDAC1, SAP30, RBBP4, OGT and TET1. Interacts with SINHCAF. Interacts with SPHK2.</text>
</comment>
<evidence type="ECO:0000256" key="20">
    <source>
        <dbReference type="SAM" id="MobiDB-lite"/>
    </source>
</evidence>
<dbReference type="GO" id="GO:0061629">
    <property type="term" value="F:RNA polymerase II-specific DNA-binding transcription factor binding"/>
    <property type="evidence" value="ECO:0007669"/>
    <property type="project" value="UniProtKB-ARBA"/>
</dbReference>
<name>A0A7J6B9B8_AMEME</name>
<dbReference type="GO" id="GO:0005730">
    <property type="term" value="C:nucleolus"/>
    <property type="evidence" value="ECO:0007669"/>
    <property type="project" value="UniProtKB-SubCell"/>
</dbReference>
<organism evidence="22 23">
    <name type="scientific">Ameiurus melas</name>
    <name type="common">Black bullhead</name>
    <name type="synonym">Silurus melas</name>
    <dbReference type="NCBI Taxonomy" id="219545"/>
    <lineage>
        <taxon>Eukaryota</taxon>
        <taxon>Metazoa</taxon>
        <taxon>Chordata</taxon>
        <taxon>Craniata</taxon>
        <taxon>Vertebrata</taxon>
        <taxon>Euteleostomi</taxon>
        <taxon>Actinopterygii</taxon>
        <taxon>Neopterygii</taxon>
        <taxon>Teleostei</taxon>
        <taxon>Ostariophysi</taxon>
        <taxon>Siluriformes</taxon>
        <taxon>Ictaluridae</taxon>
        <taxon>Ameiurus</taxon>
    </lineage>
</organism>
<keyword evidence="12 18" id="KW-0539">Nucleus</keyword>
<keyword evidence="7" id="KW-0007">Acetylation</keyword>
<dbReference type="InterPro" id="IPR013194">
    <property type="entry name" value="HDAC_interact_dom"/>
</dbReference>
<keyword evidence="5" id="KW-0677">Repeat</keyword>
<feature type="region of interest" description="Disordered" evidence="20">
    <location>
        <begin position="832"/>
        <end position="866"/>
    </location>
</feature>
<protein>
    <recommendedName>
        <fullName evidence="15">Paired amphipathic helix protein Sin3a</fullName>
    </recommendedName>
    <alternativeName>
        <fullName evidence="16">Histone deacetylase complex subunit Sin3a</fullName>
    </alternativeName>
    <alternativeName>
        <fullName evidence="17">Transcriptional corepressor Sin3a</fullName>
    </alternativeName>
</protein>
<dbReference type="Pfam" id="PF16879">
    <property type="entry name" value="Sin3a_C"/>
    <property type="match status" value="1"/>
</dbReference>
<feature type="coiled-coil region" evidence="19">
    <location>
        <begin position="903"/>
        <end position="930"/>
    </location>
</feature>
<gene>
    <name evidence="22" type="ORF">AMELA_G00032510</name>
</gene>
<comment type="caution">
    <text evidence="22">The sequence shown here is derived from an EMBL/GenBank/DDBJ whole genome shotgun (WGS) entry which is preliminary data.</text>
</comment>
<feature type="region of interest" description="Disordered" evidence="20">
    <location>
        <begin position="759"/>
        <end position="782"/>
    </location>
</feature>
<keyword evidence="23" id="KW-1185">Reference proteome</keyword>
<sequence length="1211" mass="137665">MKRRSDDQETAFGSQRRLPGGAESFHQRVVAAASSVYGAASENMQPAAAVQYSQVPPTFQVPLAQSSGGHGHSDSPAVHAGAHHHGPVVQPTGAAVGQGHSHAPPASAPTPGQQQFQRLKVEDALSYLDQVKLQFGNQPQVYNDFLDIMKEFKSQSIDTPGVINRVSQLFKGHPDLIMGFNTFLPPGYKIEVQTNNMVNVTTPGQIHHITPHGVSVQNIPITQQAQHQSQTSAPTSTAALPMPSQPTPAKISKPMQSPALTPTSQHNPSIPSYASPRSPSVQSHTPVSSTPASAPPLQNNQPVEFNHAINYVNKIKNRFQGQPDIYKAFLEILHTYQKEQRNAKEAGGNYTPALTEQEVYAQVARLFKNQEDLLSEFGQFLPDANSSVLLGKTSTEKPDSVRMDPSGVLKRPQLNNNNKQRFNQNGCPIRRHSGPGATPPLKKKPKFMGKEHPVAEGSKFGIGTESLFFEKVRKALRSTEAYDNFLRCLVIFNQEVISRAELVQLVLPFLGKFPELFTWFKNFLGYKECAQMESFPKERATEGIAMEIDYSSCKRLGFSYRALPKSFQQPKCTGRTPLCKEVLNDTWVSFPSWSEDSTFVSSKKTQYEEHIYRCEDERFELDVVLETNLATIRVLETVQKKLSRMSAEEQAKFRLDNTMGGSSEVIHRKAIQRIYGDKAADIIDGLKRNPAVSVPIVLKRLKMKDEEWREAQRGFNKIWREQNEKYYLKSLDHQGINFKQNDTKVFRSKTLLNEIETQYDERQEASDDNGSSPSGPHMTLPYEDGQILEDAAALIIHHVKRQSGIHKDDKYKIKQVIYHFIPDMLFARRGELSDVEEEEEEEEPDPDEDGAKKPNGTTQPKSKLLFSHTTPAQQKLSTCDEAYNLFYVNNNWYVFLRLHHMLCSRLLRIYNQAEKQIEEETRERDWERNVLGLKREKNDSPAVQLRLREPLDIDVEDYYSAFLEMVRNLLDGNMETSQYEDQLREMFTIHAYIAFTMDKLIQSIVRQLQHIVSDEICVQVTDLYLTECSNKATGGTTATQSSRTGAEASYQRKAEQLMAEENCFKKSNLPWNLRRVRKCQRGQHVQMREASEAAKKTADGAEDPKMECMFKLNSYKMVYVIKSEDYMYRRTALSRAHQSHQQVSTRLHQRFQTWLDGWRKDHVANELATDNHKWLMGESQEGLRACKTSCEPCILHFQSINRYRVTYSSTP</sequence>
<evidence type="ECO:0000256" key="9">
    <source>
        <dbReference type="ARBA" id="ARBA00023054"/>
    </source>
</evidence>
<evidence type="ECO:0000256" key="6">
    <source>
        <dbReference type="ARBA" id="ARBA00022843"/>
    </source>
</evidence>
<evidence type="ECO:0000256" key="19">
    <source>
        <dbReference type="SAM" id="Coils"/>
    </source>
</evidence>
<evidence type="ECO:0000256" key="18">
    <source>
        <dbReference type="PROSITE-ProRule" id="PRU00810"/>
    </source>
</evidence>
<dbReference type="InterPro" id="IPR031693">
    <property type="entry name" value="Sin3_C"/>
</dbReference>
<dbReference type="FunFam" id="1.20.1160.11:FF:000002">
    <property type="entry name" value="Paired amphipathic helix protein SIN3"/>
    <property type="match status" value="1"/>
</dbReference>
<evidence type="ECO:0000256" key="17">
    <source>
        <dbReference type="ARBA" id="ARBA00081271"/>
    </source>
</evidence>
<dbReference type="EMBL" id="JAAGNN010000003">
    <property type="protein sequence ID" value="KAF4091037.1"/>
    <property type="molecule type" value="Genomic_DNA"/>
</dbReference>
<dbReference type="SMART" id="SM00761">
    <property type="entry name" value="HDAC_interact"/>
    <property type="match status" value="1"/>
</dbReference>
<keyword evidence="8" id="KW-0805">Transcription regulation</keyword>
<comment type="function">
    <text evidence="13">Acts as a transcriptional repressor. Corepressor for REST. Interacts with MXI1 to repress MYC responsive genes and antagonize MYC oncogenic activities. Also interacts with MXD1-MAX heterodimers to repress transcription by tethering SIN3A to DNA. Acts cooperatively with OGT to repress transcription in parallel with histone deacetylation. Involved in the control of the circadian rhythms. Required for the transcriptional repression of circadian target genes, such as PER1, mediated by the large PER complex through histone deacetylation. Cooperates with FOXK1 to regulate cell cycle progression probably by repressing cell cycle inhibitor genes expression. Required for cortical neuron differentiation and callosal axon elongation.</text>
</comment>
<feature type="compositionally biased region" description="Low complexity" evidence="20">
    <location>
        <begin position="283"/>
        <end position="296"/>
    </location>
</feature>
<dbReference type="PANTHER" id="PTHR12346">
    <property type="entry name" value="SIN3B-RELATED"/>
    <property type="match status" value="1"/>
</dbReference>
<dbReference type="PROSITE" id="PS51477">
    <property type="entry name" value="PAH"/>
    <property type="match status" value="3"/>
</dbReference>
<evidence type="ECO:0000256" key="14">
    <source>
        <dbReference type="ARBA" id="ARBA00061761"/>
    </source>
</evidence>
<keyword evidence="11" id="KW-0804">Transcription</keyword>
<evidence type="ECO:0000256" key="8">
    <source>
        <dbReference type="ARBA" id="ARBA00023015"/>
    </source>
</evidence>
<evidence type="ECO:0000259" key="21">
    <source>
        <dbReference type="SMART" id="SM00761"/>
    </source>
</evidence>
<keyword evidence="4" id="KW-0597">Phosphoprotein</keyword>
<evidence type="ECO:0000256" key="7">
    <source>
        <dbReference type="ARBA" id="ARBA00022990"/>
    </source>
</evidence>
<keyword evidence="2" id="KW-0678">Repressor</keyword>
<feature type="compositionally biased region" description="Polar residues" evidence="20">
    <location>
        <begin position="855"/>
        <end position="866"/>
    </location>
</feature>
<feature type="compositionally biased region" description="Low complexity" evidence="20">
    <location>
        <begin position="413"/>
        <end position="425"/>
    </location>
</feature>
<feature type="domain" description="Histone deacetylase interacting" evidence="21">
    <location>
        <begin position="552"/>
        <end position="652"/>
    </location>
</feature>
<dbReference type="GO" id="GO:0070822">
    <property type="term" value="C:Sin3-type complex"/>
    <property type="evidence" value="ECO:0007669"/>
    <property type="project" value="TreeGrafter"/>
</dbReference>
<dbReference type="Gene3D" id="1.20.1160.11">
    <property type="entry name" value="Paired amphipathic helix"/>
    <property type="match status" value="3"/>
</dbReference>
<evidence type="ECO:0000256" key="2">
    <source>
        <dbReference type="ARBA" id="ARBA00022491"/>
    </source>
</evidence>
<evidence type="ECO:0000256" key="1">
    <source>
        <dbReference type="ARBA" id="ARBA00004604"/>
    </source>
</evidence>
<evidence type="ECO:0000313" key="23">
    <source>
        <dbReference type="Proteomes" id="UP000593565"/>
    </source>
</evidence>
<dbReference type="PANTHER" id="PTHR12346:SF2">
    <property type="entry name" value="PAIRED AMPHIPATHIC HELIX PROTEIN SIN3A"/>
    <property type="match status" value="1"/>
</dbReference>
<keyword evidence="10" id="KW-0090">Biological rhythms</keyword>
<evidence type="ECO:0000256" key="15">
    <source>
        <dbReference type="ARBA" id="ARBA00068512"/>
    </source>
</evidence>
<feature type="region of interest" description="Disordered" evidence="20">
    <location>
        <begin position="395"/>
        <end position="448"/>
    </location>
</feature>
<keyword evidence="6" id="KW-0832">Ubl conjugation</keyword>
<evidence type="ECO:0000256" key="11">
    <source>
        <dbReference type="ARBA" id="ARBA00023163"/>
    </source>
</evidence>
<dbReference type="InterPro" id="IPR039774">
    <property type="entry name" value="Sin3-like"/>
</dbReference>
<dbReference type="GO" id="GO:0048511">
    <property type="term" value="P:rhythmic process"/>
    <property type="evidence" value="ECO:0007669"/>
    <property type="project" value="UniProtKB-KW"/>
</dbReference>
<feature type="compositionally biased region" description="Low complexity" evidence="20">
    <location>
        <begin position="222"/>
        <end position="242"/>
    </location>
</feature>
<dbReference type="FunFam" id="1.20.1160.11:FF:000001">
    <property type="entry name" value="Paired amphipathic helix protein Sin3"/>
    <property type="match status" value="1"/>
</dbReference>
<evidence type="ECO:0000256" key="3">
    <source>
        <dbReference type="ARBA" id="ARBA00022499"/>
    </source>
</evidence>
<evidence type="ECO:0000256" key="10">
    <source>
        <dbReference type="ARBA" id="ARBA00023108"/>
    </source>
</evidence>
<feature type="compositionally biased region" description="Acidic residues" evidence="20">
    <location>
        <begin position="833"/>
        <end position="848"/>
    </location>
</feature>
<feature type="region of interest" description="Disordered" evidence="20">
    <location>
        <begin position="1"/>
        <end position="24"/>
    </location>
</feature>
<dbReference type="InterPro" id="IPR003822">
    <property type="entry name" value="PAH"/>
</dbReference>
<evidence type="ECO:0000256" key="5">
    <source>
        <dbReference type="ARBA" id="ARBA00022737"/>
    </source>
</evidence>